<evidence type="ECO:0000256" key="6">
    <source>
        <dbReference type="ARBA" id="ARBA00023274"/>
    </source>
</evidence>
<evidence type="ECO:0000256" key="5">
    <source>
        <dbReference type="ARBA" id="ARBA00022980"/>
    </source>
</evidence>
<dbReference type="InterPro" id="IPR001931">
    <property type="entry name" value="Ribosomal_eS21"/>
</dbReference>
<dbReference type="OMA" id="GESDACM"/>
<dbReference type="Proteomes" id="UP000035682">
    <property type="component" value="Unplaced"/>
</dbReference>
<dbReference type="PIRSF" id="PIRSF002148">
    <property type="entry name" value="Ribosomal_S21e"/>
    <property type="match status" value="1"/>
</dbReference>
<dbReference type="EMBL" id="LN609529">
    <property type="protein sequence ID" value="CEF66717.1"/>
    <property type="molecule type" value="Genomic_DNA"/>
</dbReference>
<dbReference type="OrthoDB" id="278325at2759"/>
<dbReference type="PANTHER" id="PTHR10442">
    <property type="entry name" value="40S RIBOSOMAL PROTEIN S21"/>
    <property type="match status" value="1"/>
</dbReference>
<evidence type="ECO:0000256" key="3">
    <source>
        <dbReference type="ARBA" id="ARBA00010228"/>
    </source>
</evidence>
<dbReference type="GO" id="GO:0006412">
    <property type="term" value="P:translation"/>
    <property type="evidence" value="ECO:0007669"/>
    <property type="project" value="InterPro"/>
</dbReference>
<keyword evidence="6 7" id="KW-0687">Ribonucleoprotein</keyword>
<dbReference type="FunFam" id="3.30.1230.20:FF:000001">
    <property type="entry name" value="40S ribosomal protein S21"/>
    <property type="match status" value="1"/>
</dbReference>
<dbReference type="AlphaFoldDB" id="A0A090LAH1"/>
<keyword evidence="9" id="KW-1185">Reference proteome</keyword>
<evidence type="ECO:0000256" key="4">
    <source>
        <dbReference type="ARBA" id="ARBA00022824"/>
    </source>
</evidence>
<dbReference type="InterPro" id="IPR018279">
    <property type="entry name" value="Ribosomal_eS21_CS"/>
</dbReference>
<dbReference type="GO" id="GO:0003735">
    <property type="term" value="F:structural constituent of ribosome"/>
    <property type="evidence" value="ECO:0007669"/>
    <property type="project" value="InterPro"/>
</dbReference>
<reference evidence="10" key="2">
    <citation type="submission" date="2020-12" db="UniProtKB">
        <authorList>
            <consortium name="WormBaseParasite"/>
        </authorList>
    </citation>
    <scope>IDENTIFICATION</scope>
</reference>
<sequence length="82" mass="9183">MQNDKGELVELYVPRKCSTSSRLIAPNDHASIQIDFVDVDPTTGQLIEGKVHRYAICGEIRRMGESDDCLLRLAQRDGLVPK</sequence>
<keyword evidence="4" id="KW-0256">Endoplasmic reticulum</keyword>
<dbReference type="InterPro" id="IPR038579">
    <property type="entry name" value="Ribosomal_eS21_sf"/>
</dbReference>
<evidence type="ECO:0000256" key="2">
    <source>
        <dbReference type="ARBA" id="ARBA00004514"/>
    </source>
</evidence>
<dbReference type="WBParaSite" id="SRAE_2000138400.1">
    <property type="protein sequence ID" value="SRAE_2000138400.1"/>
    <property type="gene ID" value="WBGene00261588"/>
</dbReference>
<evidence type="ECO:0000256" key="7">
    <source>
        <dbReference type="PIRNR" id="PIRNR002148"/>
    </source>
</evidence>
<protein>
    <recommendedName>
        <fullName evidence="7">40S ribosomal protein S21</fullName>
    </recommendedName>
</protein>
<evidence type="ECO:0000313" key="11">
    <source>
        <dbReference type="WormBase" id="SRAE_2000138400"/>
    </source>
</evidence>
<gene>
    <name evidence="8 10 11" type="ORF">SRAE_2000138400</name>
</gene>
<dbReference type="GeneID" id="36379082"/>
<name>A0A090LAH1_STRRB</name>
<dbReference type="PROSITE" id="PS00996">
    <property type="entry name" value="RIBOSOMAL_S21E"/>
    <property type="match status" value="1"/>
</dbReference>
<proteinExistence type="inferred from homology"/>
<dbReference type="CTD" id="36379082"/>
<accession>A0A090LAH1</accession>
<dbReference type="STRING" id="34506.A0A090LAH1"/>
<dbReference type="Pfam" id="PF01249">
    <property type="entry name" value="Ribosomal_S21e"/>
    <property type="match status" value="1"/>
</dbReference>
<comment type="similarity">
    <text evidence="3 7">Belongs to the eukaryotic ribosomal protein eS21 family.</text>
</comment>
<dbReference type="Gene3D" id="3.30.1230.20">
    <property type="match status" value="1"/>
</dbReference>
<comment type="subcellular location">
    <subcellularLocation>
        <location evidence="2">Cytoplasm</location>
        <location evidence="2">Cytosol</location>
    </subcellularLocation>
    <subcellularLocation>
        <location evidence="1">Rough endoplasmic reticulum</location>
    </subcellularLocation>
</comment>
<dbReference type="GO" id="GO:0005791">
    <property type="term" value="C:rough endoplasmic reticulum"/>
    <property type="evidence" value="ECO:0007669"/>
    <property type="project" value="UniProtKB-SubCell"/>
</dbReference>
<evidence type="ECO:0000313" key="9">
    <source>
        <dbReference type="Proteomes" id="UP000035682"/>
    </source>
</evidence>
<dbReference type="WormBase" id="SRAE_2000138400">
    <property type="protein sequence ID" value="SRP09671"/>
    <property type="gene ID" value="WBGene00261588"/>
</dbReference>
<dbReference type="RefSeq" id="XP_024505917.1">
    <property type="nucleotide sequence ID" value="XM_024652330.1"/>
</dbReference>
<reference evidence="8 9" key="1">
    <citation type="submission" date="2014-09" db="EMBL/GenBank/DDBJ databases">
        <authorList>
            <person name="Martin A.A."/>
        </authorList>
    </citation>
    <scope>NUCLEOTIDE SEQUENCE</scope>
    <source>
        <strain evidence="9">ED321</strain>
        <strain evidence="8">ED321 Heterogonic</strain>
    </source>
</reference>
<evidence type="ECO:0000256" key="1">
    <source>
        <dbReference type="ARBA" id="ARBA00004427"/>
    </source>
</evidence>
<evidence type="ECO:0000313" key="10">
    <source>
        <dbReference type="WBParaSite" id="SRAE_2000138400.1"/>
    </source>
</evidence>
<dbReference type="GO" id="GO:1990904">
    <property type="term" value="C:ribonucleoprotein complex"/>
    <property type="evidence" value="ECO:0007669"/>
    <property type="project" value="UniProtKB-KW"/>
</dbReference>
<keyword evidence="5 7" id="KW-0689">Ribosomal protein</keyword>
<evidence type="ECO:0000313" key="8">
    <source>
        <dbReference type="EMBL" id="CEF66717.1"/>
    </source>
</evidence>
<organism evidence="8">
    <name type="scientific">Strongyloides ratti</name>
    <name type="common">Parasitic roundworm</name>
    <dbReference type="NCBI Taxonomy" id="34506"/>
    <lineage>
        <taxon>Eukaryota</taxon>
        <taxon>Metazoa</taxon>
        <taxon>Ecdysozoa</taxon>
        <taxon>Nematoda</taxon>
        <taxon>Chromadorea</taxon>
        <taxon>Rhabditida</taxon>
        <taxon>Tylenchina</taxon>
        <taxon>Panagrolaimomorpha</taxon>
        <taxon>Strongyloidoidea</taxon>
        <taxon>Strongyloididae</taxon>
        <taxon>Strongyloides</taxon>
    </lineage>
</organism>
<dbReference type="GO" id="GO:0022626">
    <property type="term" value="C:cytosolic ribosome"/>
    <property type="evidence" value="ECO:0007669"/>
    <property type="project" value="UniProtKB-ARBA"/>
</dbReference>